<feature type="compositionally biased region" description="Basic residues" evidence="1">
    <location>
        <begin position="309"/>
        <end position="323"/>
    </location>
</feature>
<comment type="caution">
    <text evidence="3">The sequence shown here is derived from an EMBL/GenBank/DDBJ whole genome shotgun (WGS) entry which is preliminary data.</text>
</comment>
<sequence>MSAFVVPARSGAHRVAAIALYRALLTQCSPKASPSLPLADNQRAALRNVIRNKFRRNRHVHSAKHLKLSFTAGYELLDILDRASSTTPTTTTTTTPTSPPPPTPTSHHLLQTLLPLAPPHLLRFPPPPRGPRRLDPSPEACPPPARRLLARRPLPASALGGTGVRRVPRIVSANLFPMLRYRKPQPRSLSRVLTDKVKQRQRRLNVRREAETEWMAWGVGEDVWDRLVGVAVEEEEDEGVGRKRGRRGGDVVRDGEGEGDEASWTYEPQRIAKMISAQLGSQKRELVRTVKVMQDVVDKEAELAEAERKGRRAKKQRARRAKKRSEDVEATFGKEDGAGRRRTRRRPR</sequence>
<dbReference type="InterPro" id="IPR008011">
    <property type="entry name" value="Complex1_LYR_dom"/>
</dbReference>
<dbReference type="EMBL" id="MNUE01000005">
    <property type="protein sequence ID" value="OJD37965.1"/>
    <property type="molecule type" value="Genomic_DNA"/>
</dbReference>
<feature type="compositionally biased region" description="Low complexity" evidence="1">
    <location>
        <begin position="85"/>
        <end position="96"/>
    </location>
</feature>
<dbReference type="GeneID" id="31017165"/>
<dbReference type="RefSeq" id="XP_020133993.1">
    <property type="nucleotide sequence ID" value="XM_020276904.1"/>
</dbReference>
<dbReference type="OrthoDB" id="3925971at2759"/>
<dbReference type="CDD" id="cd20273">
    <property type="entry name" value="Complex1_LYR_unchar"/>
    <property type="match status" value="1"/>
</dbReference>
<dbReference type="AlphaFoldDB" id="A0A1J9SEF6"/>
<evidence type="ECO:0000256" key="1">
    <source>
        <dbReference type="SAM" id="MobiDB-lite"/>
    </source>
</evidence>
<feature type="region of interest" description="Disordered" evidence="1">
    <location>
        <begin position="237"/>
        <end position="262"/>
    </location>
</feature>
<gene>
    <name evidence="3" type="ORF">BKCO1_50008</name>
</gene>
<accession>A0A1J9SEF6</accession>
<feature type="compositionally biased region" description="Basic and acidic residues" evidence="1">
    <location>
        <begin position="324"/>
        <end position="339"/>
    </location>
</feature>
<dbReference type="STRING" id="236234.A0A1J9SEF6"/>
<keyword evidence="4" id="KW-1185">Reference proteome</keyword>
<dbReference type="Proteomes" id="UP000183809">
    <property type="component" value="Unassembled WGS sequence"/>
</dbReference>
<evidence type="ECO:0000259" key="2">
    <source>
        <dbReference type="Pfam" id="PF05347"/>
    </source>
</evidence>
<feature type="domain" description="Complex 1 LYR protein" evidence="2">
    <location>
        <begin position="17"/>
        <end position="78"/>
    </location>
</feature>
<evidence type="ECO:0000313" key="4">
    <source>
        <dbReference type="Proteomes" id="UP000183809"/>
    </source>
</evidence>
<dbReference type="InterPro" id="IPR046896">
    <property type="entry name" value="Cup1-like_N"/>
</dbReference>
<feature type="compositionally biased region" description="Basic and acidic residues" evidence="1">
    <location>
        <begin position="247"/>
        <end position="256"/>
    </location>
</feature>
<feature type="region of interest" description="Disordered" evidence="1">
    <location>
        <begin position="303"/>
        <end position="348"/>
    </location>
</feature>
<reference evidence="3 4" key="1">
    <citation type="submission" date="2016-10" db="EMBL/GenBank/DDBJ databases">
        <title>Proteomics and genomics reveal pathogen-plant mechanisms compatible with a hemibiotrophic lifestyle of Diplodia corticola.</title>
        <authorList>
            <person name="Fernandes I."/>
            <person name="De Jonge R."/>
            <person name="Van De Peer Y."/>
            <person name="Devreese B."/>
            <person name="Alves A."/>
            <person name="Esteves A.C."/>
        </authorList>
    </citation>
    <scope>NUCLEOTIDE SEQUENCE [LARGE SCALE GENOMIC DNA]</scope>
    <source>
        <strain evidence="3 4">CBS 112549</strain>
    </source>
</reference>
<protein>
    <submittedName>
        <fullName evidence="3">Dna repair protein</fullName>
    </submittedName>
</protein>
<name>A0A1J9SEF6_9PEZI</name>
<organism evidence="3 4">
    <name type="scientific">Diplodia corticola</name>
    <dbReference type="NCBI Taxonomy" id="236234"/>
    <lineage>
        <taxon>Eukaryota</taxon>
        <taxon>Fungi</taxon>
        <taxon>Dikarya</taxon>
        <taxon>Ascomycota</taxon>
        <taxon>Pezizomycotina</taxon>
        <taxon>Dothideomycetes</taxon>
        <taxon>Dothideomycetes incertae sedis</taxon>
        <taxon>Botryosphaeriales</taxon>
        <taxon>Botryosphaeriaceae</taxon>
        <taxon>Diplodia</taxon>
    </lineage>
</organism>
<evidence type="ECO:0000313" key="3">
    <source>
        <dbReference type="EMBL" id="OJD37965.1"/>
    </source>
</evidence>
<feature type="region of interest" description="Disordered" evidence="1">
    <location>
        <begin position="123"/>
        <end position="153"/>
    </location>
</feature>
<feature type="region of interest" description="Disordered" evidence="1">
    <location>
        <begin position="85"/>
        <end position="106"/>
    </location>
</feature>
<dbReference type="Pfam" id="PF05347">
    <property type="entry name" value="Complex1_LYR"/>
    <property type="match status" value="1"/>
</dbReference>
<proteinExistence type="predicted"/>